<dbReference type="PANTHER" id="PTHR11802">
    <property type="entry name" value="SERINE PROTEASE FAMILY S10 SERINE CARBOXYPEPTIDASE"/>
    <property type="match status" value="1"/>
</dbReference>
<keyword evidence="4" id="KW-0645">Protease</keyword>
<comment type="similarity">
    <text evidence="3">Belongs to the peptidase S10 family.</text>
</comment>
<dbReference type="AlphaFoldDB" id="A0A4P9WQT5"/>
<evidence type="ECO:0000256" key="3">
    <source>
        <dbReference type="ARBA" id="ARBA00009431"/>
    </source>
</evidence>
<dbReference type="SUPFAM" id="SSF53474">
    <property type="entry name" value="alpha/beta-Hydrolases"/>
    <property type="match status" value="1"/>
</dbReference>
<keyword evidence="9" id="KW-0333">Golgi apparatus</keyword>
<feature type="non-terminal residue" evidence="17">
    <location>
        <position position="283"/>
    </location>
</feature>
<dbReference type="PRINTS" id="PR00724">
    <property type="entry name" value="CRBOXYPTASEC"/>
</dbReference>
<evidence type="ECO:0000256" key="1">
    <source>
        <dbReference type="ARBA" id="ARBA00001003"/>
    </source>
</evidence>
<evidence type="ECO:0000256" key="9">
    <source>
        <dbReference type="ARBA" id="ARBA00023034"/>
    </source>
</evidence>
<evidence type="ECO:0000313" key="17">
    <source>
        <dbReference type="EMBL" id="RKO95549.1"/>
    </source>
</evidence>
<dbReference type="GO" id="GO:0004185">
    <property type="term" value="F:serine-type carboxypeptidase activity"/>
    <property type="evidence" value="ECO:0007669"/>
    <property type="project" value="UniProtKB-EC"/>
</dbReference>
<comment type="catalytic activity">
    <reaction evidence="1">
        <text>Preferential release of a C-terminal arginine or lysine residue.</text>
        <dbReference type="EC" id="3.4.16.6"/>
    </reaction>
</comment>
<dbReference type="GO" id="GO:0006915">
    <property type="term" value="P:apoptotic process"/>
    <property type="evidence" value="ECO:0007669"/>
    <property type="project" value="UniProtKB-KW"/>
</dbReference>
<dbReference type="PANTHER" id="PTHR11802:SF190">
    <property type="entry name" value="PHEROMONE-PROCESSING CARBOXYPEPTIDASE KEX1"/>
    <property type="match status" value="1"/>
</dbReference>
<evidence type="ECO:0000256" key="12">
    <source>
        <dbReference type="ARBA" id="ARBA00038895"/>
    </source>
</evidence>
<dbReference type="EC" id="3.4.16.6" evidence="12"/>
<keyword evidence="8" id="KW-1133">Transmembrane helix</keyword>
<evidence type="ECO:0000256" key="13">
    <source>
        <dbReference type="ARBA" id="ARBA00040403"/>
    </source>
</evidence>
<evidence type="ECO:0000256" key="4">
    <source>
        <dbReference type="ARBA" id="ARBA00022645"/>
    </source>
</evidence>
<reference evidence="18" key="1">
    <citation type="journal article" date="2018" name="Nat. Microbiol.">
        <title>Leveraging single-cell genomics to expand the fungal tree of life.</title>
        <authorList>
            <person name="Ahrendt S.R."/>
            <person name="Quandt C.A."/>
            <person name="Ciobanu D."/>
            <person name="Clum A."/>
            <person name="Salamov A."/>
            <person name="Andreopoulos B."/>
            <person name="Cheng J.F."/>
            <person name="Woyke T."/>
            <person name="Pelin A."/>
            <person name="Henrissat B."/>
            <person name="Reynolds N.K."/>
            <person name="Benny G.L."/>
            <person name="Smith M.E."/>
            <person name="James T.Y."/>
            <person name="Grigoriev I.V."/>
        </authorList>
    </citation>
    <scope>NUCLEOTIDE SEQUENCE [LARGE SCALE GENOMIC DNA]</scope>
    <source>
        <strain evidence="18">ATCC 52028</strain>
    </source>
</reference>
<dbReference type="Pfam" id="PF00450">
    <property type="entry name" value="Peptidase_S10"/>
    <property type="match status" value="1"/>
</dbReference>
<evidence type="ECO:0000256" key="15">
    <source>
        <dbReference type="ARBA" id="ARBA00042717"/>
    </source>
</evidence>
<keyword evidence="4" id="KW-0121">Carboxypeptidase</keyword>
<sequence length="283" mass="31292">MARFSATTVALAALALLNLLGTGPVPCAADVALGTPASAQNETLTMGAPSPSPPPPPPSAQDYFVGELPGMQLDTFNTTLRMHAGYVTVQQPQDQQLFFWQFDATVRRDRNVLLIWLNGGPGCSSLDGLFLENGPLKVIDKDHVAWNPYGWNQYADVLYVDQPAGTGFSTGQIKDYAHTETEIVERFLSFYDRYLEIFPQHRDAELYFAGESYAGTYLPYITAAMLKRNEAAGRDIYRIQSLLIGNGWIDPLRQYAGYETFAVANGLLPLGTSYATLYQERWA</sequence>
<evidence type="ECO:0000256" key="14">
    <source>
        <dbReference type="ARBA" id="ARBA00040628"/>
    </source>
</evidence>
<feature type="signal peptide" evidence="16">
    <location>
        <begin position="1"/>
        <end position="29"/>
    </location>
</feature>
<dbReference type="EMBL" id="ML011440">
    <property type="protein sequence ID" value="RKO95549.1"/>
    <property type="molecule type" value="Genomic_DNA"/>
</dbReference>
<comment type="subcellular location">
    <subcellularLocation>
        <location evidence="2">Golgi apparatus</location>
        <location evidence="2">trans-Golgi network membrane</location>
        <topology evidence="2">Single-pass type I membrane protein</topology>
    </subcellularLocation>
</comment>
<evidence type="ECO:0000256" key="5">
    <source>
        <dbReference type="ARBA" id="ARBA00022692"/>
    </source>
</evidence>
<keyword evidence="7 16" id="KW-0732">Signal</keyword>
<gene>
    <name evidence="17" type="ORF">CAUPRSCDRAFT_12752</name>
</gene>
<evidence type="ECO:0000256" key="8">
    <source>
        <dbReference type="ARBA" id="ARBA00022989"/>
    </source>
</evidence>
<keyword evidence="5" id="KW-0812">Transmembrane</keyword>
<evidence type="ECO:0000256" key="2">
    <source>
        <dbReference type="ARBA" id="ARBA00004393"/>
    </source>
</evidence>
<accession>A0A4P9WQT5</accession>
<evidence type="ECO:0000256" key="11">
    <source>
        <dbReference type="ARBA" id="ARBA00023180"/>
    </source>
</evidence>
<evidence type="ECO:0000256" key="10">
    <source>
        <dbReference type="ARBA" id="ARBA00023136"/>
    </source>
</evidence>
<feature type="chain" id="PRO_5020248993" description="Pheromone-processing carboxypeptidase KEX1" evidence="16">
    <location>
        <begin position="30"/>
        <end position="283"/>
    </location>
</feature>
<dbReference type="GO" id="GO:0006508">
    <property type="term" value="P:proteolysis"/>
    <property type="evidence" value="ECO:0007669"/>
    <property type="project" value="InterPro"/>
</dbReference>
<dbReference type="Gene3D" id="3.40.50.1820">
    <property type="entry name" value="alpha/beta hydrolase"/>
    <property type="match status" value="1"/>
</dbReference>
<keyword evidence="17" id="KW-0378">Hydrolase</keyword>
<keyword evidence="11" id="KW-0325">Glycoprotein</keyword>
<dbReference type="InterPro" id="IPR029058">
    <property type="entry name" value="AB_hydrolase_fold"/>
</dbReference>
<organism evidence="17 18">
    <name type="scientific">Caulochytrium protostelioides</name>
    <dbReference type="NCBI Taxonomy" id="1555241"/>
    <lineage>
        <taxon>Eukaryota</taxon>
        <taxon>Fungi</taxon>
        <taxon>Fungi incertae sedis</taxon>
        <taxon>Chytridiomycota</taxon>
        <taxon>Chytridiomycota incertae sedis</taxon>
        <taxon>Chytridiomycetes</taxon>
        <taxon>Caulochytriales</taxon>
        <taxon>Caulochytriaceae</taxon>
        <taxon>Caulochytrium</taxon>
    </lineage>
</organism>
<evidence type="ECO:0000256" key="7">
    <source>
        <dbReference type="ARBA" id="ARBA00022729"/>
    </source>
</evidence>
<evidence type="ECO:0000313" key="18">
    <source>
        <dbReference type="Proteomes" id="UP000268535"/>
    </source>
</evidence>
<dbReference type="GO" id="GO:0005794">
    <property type="term" value="C:Golgi apparatus"/>
    <property type="evidence" value="ECO:0007669"/>
    <property type="project" value="UniProtKB-SubCell"/>
</dbReference>
<evidence type="ECO:0000256" key="6">
    <source>
        <dbReference type="ARBA" id="ARBA00022703"/>
    </source>
</evidence>
<keyword evidence="6" id="KW-0053">Apoptosis</keyword>
<evidence type="ECO:0000256" key="16">
    <source>
        <dbReference type="SAM" id="SignalP"/>
    </source>
</evidence>
<protein>
    <recommendedName>
        <fullName evidence="14">Pheromone-processing carboxypeptidase KEX1</fullName>
        <ecNumber evidence="12">3.4.16.6</ecNumber>
    </recommendedName>
    <alternativeName>
        <fullName evidence="15">Carboxypeptidase D</fullName>
    </alternativeName>
    <alternativeName>
        <fullName evidence="13">Pheromone-processing carboxypeptidase kex1</fullName>
    </alternativeName>
</protein>
<proteinExistence type="inferred from homology"/>
<dbReference type="InterPro" id="IPR001563">
    <property type="entry name" value="Peptidase_S10"/>
</dbReference>
<name>A0A4P9WQT5_9FUNG</name>
<dbReference type="Proteomes" id="UP000268535">
    <property type="component" value="Unassembled WGS sequence"/>
</dbReference>
<keyword evidence="10" id="KW-0472">Membrane</keyword>